<feature type="compositionally biased region" description="Polar residues" evidence="1">
    <location>
        <begin position="887"/>
        <end position="897"/>
    </location>
</feature>
<feature type="compositionally biased region" description="Basic and acidic residues" evidence="1">
    <location>
        <begin position="51"/>
        <end position="72"/>
    </location>
</feature>
<feature type="compositionally biased region" description="Low complexity" evidence="1">
    <location>
        <begin position="16"/>
        <end position="29"/>
    </location>
</feature>
<keyword evidence="2" id="KW-1133">Transmembrane helix</keyword>
<feature type="compositionally biased region" description="Basic and acidic residues" evidence="1">
    <location>
        <begin position="855"/>
        <end position="869"/>
    </location>
</feature>
<feature type="region of interest" description="Disordered" evidence="1">
    <location>
        <begin position="203"/>
        <end position="261"/>
    </location>
</feature>
<feature type="compositionally biased region" description="Basic residues" evidence="1">
    <location>
        <begin position="649"/>
        <end position="659"/>
    </location>
</feature>
<feature type="compositionally biased region" description="Basic and acidic residues" evidence="1">
    <location>
        <begin position="496"/>
        <end position="551"/>
    </location>
</feature>
<feature type="region of interest" description="Disordered" evidence="1">
    <location>
        <begin position="886"/>
        <end position="905"/>
    </location>
</feature>
<feature type="region of interest" description="Disordered" evidence="1">
    <location>
        <begin position="632"/>
        <end position="695"/>
    </location>
</feature>
<reference evidence="3 4" key="1">
    <citation type="submission" date="2024-06" db="EMBL/GenBank/DDBJ databases">
        <title>Complete genome of Phlyctema vagabunda strain 19-DSS-EL-015.</title>
        <authorList>
            <person name="Fiorenzani C."/>
        </authorList>
    </citation>
    <scope>NUCLEOTIDE SEQUENCE [LARGE SCALE GENOMIC DNA]</scope>
    <source>
        <strain evidence="3 4">19-DSS-EL-015</strain>
    </source>
</reference>
<feature type="region of interest" description="Disordered" evidence="1">
    <location>
        <begin position="1"/>
        <end position="129"/>
    </location>
</feature>
<feature type="compositionally biased region" description="Polar residues" evidence="1">
    <location>
        <begin position="228"/>
        <end position="240"/>
    </location>
</feature>
<dbReference type="EMBL" id="JBFCZG010000009">
    <property type="protein sequence ID" value="KAL3418095.1"/>
    <property type="molecule type" value="Genomic_DNA"/>
</dbReference>
<feature type="region of interest" description="Disordered" evidence="1">
    <location>
        <begin position="835"/>
        <end position="876"/>
    </location>
</feature>
<organism evidence="3 4">
    <name type="scientific">Phlyctema vagabunda</name>
    <dbReference type="NCBI Taxonomy" id="108571"/>
    <lineage>
        <taxon>Eukaryota</taxon>
        <taxon>Fungi</taxon>
        <taxon>Dikarya</taxon>
        <taxon>Ascomycota</taxon>
        <taxon>Pezizomycotina</taxon>
        <taxon>Leotiomycetes</taxon>
        <taxon>Helotiales</taxon>
        <taxon>Dermateaceae</taxon>
        <taxon>Phlyctema</taxon>
    </lineage>
</organism>
<feature type="region of interest" description="Disordered" evidence="1">
    <location>
        <begin position="910"/>
        <end position="957"/>
    </location>
</feature>
<feature type="compositionally biased region" description="Polar residues" evidence="1">
    <location>
        <begin position="717"/>
        <end position="727"/>
    </location>
</feature>
<proteinExistence type="predicted"/>
<dbReference type="InterPro" id="IPR038769">
    <property type="entry name" value="MTC4"/>
</dbReference>
<name>A0ABR4P476_9HELO</name>
<evidence type="ECO:0000313" key="3">
    <source>
        <dbReference type="EMBL" id="KAL3418095.1"/>
    </source>
</evidence>
<protein>
    <submittedName>
        <fullName evidence="3">UPF0183 domain-containing protein</fullName>
    </submittedName>
</protein>
<evidence type="ECO:0000256" key="2">
    <source>
        <dbReference type="SAM" id="Phobius"/>
    </source>
</evidence>
<keyword evidence="2" id="KW-0812">Transmembrane</keyword>
<dbReference type="Proteomes" id="UP001629113">
    <property type="component" value="Unassembled WGS sequence"/>
</dbReference>
<feature type="compositionally biased region" description="Basic and acidic residues" evidence="1">
    <location>
        <begin position="925"/>
        <end position="940"/>
    </location>
</feature>
<feature type="compositionally biased region" description="Basic residues" evidence="1">
    <location>
        <begin position="552"/>
        <end position="562"/>
    </location>
</feature>
<feature type="compositionally biased region" description="Polar residues" evidence="1">
    <location>
        <begin position="419"/>
        <end position="440"/>
    </location>
</feature>
<dbReference type="PANTHER" id="PTHR38426:SF1">
    <property type="entry name" value="MAINTENANCE OF TELOMERE CAPPING PROTEIN 4"/>
    <property type="match status" value="1"/>
</dbReference>
<sequence length="1238" mass="136639">MTGSPPPLERFASPQSFSSSNTRYSYTSNEAGESSTGASKRSSLVTSTYGTREHERARDGADNSAVKDDRSSRRSHRSRQSTGFLLANSSFERPSRPEPKSSSIENAPRTRASSQEGKGKAKAPSAEKRRLKARSYLGLGIGGSPLASNVTTAANGETAVGDTAVIDHAAASSETQPQNTLDVDSAQIVNLALNLSESRRNAARRHASVPIPPNTNLTEGVAGGSLKQHLQQQRRLSRNVSPKPDRGDRASTASPRLAPGPKLISPLQAAFEASDTSYQYHFSASTLARAQKAKTAIELMAQYRRLLQCVPPLNPNSLERFPTGSSVGTAPESLTAATSQSSRVTSNTYSSSAVGREYNPLQYIRNRKVRARERKIMDGEAQGFGDLEKVTSWVDQISQTPAENRQHLEAPAMTDFAHDTTQGTSPHTSPQAAQGRNRASVTKPKRPRIDWITDPADMIADVFWLEKEENRITIEDRHGKRIFGPGSDLGRPISEQSDKPNVKALEKDTTNRDLRIDTKMLPEFKSVKSDSERDSDHARSSARQRLREATRLHHNGHRRMLSRSRSSSDSSDSDKEVRRHSRRKRSGTADSHAGKDILEKQMLEMLAKEAAENANDLKPDVEGQQIVQSIESQKPKLQQGPEPAGHVRSASRHLQKGHRARDSLMNGSSGRPSLEVPGSNPRSSFDEFDSTAPSSPEIRASQIANGFIPSISMDLSPATSRNGSPTRNPLKRVRSKINNLQRDRSRERADDEVVVPRVSLDVPGRHEFPATPDNPKRSRSPVKSLITRKTDDSQHLIRSRTGSMKGKADEASGIRGLFKSGRGAVSKVGDVFWKKESSPGAAVSSAVSSDDSDAEERNGNAIEKDETQDKSPIPNGAEFLSKKERQSFLQNMPTFTSPFEKRGRERLVKHETTETDEDVTISHQQTREEGGRNSRFEGPPRIDVQGASPGPSTKLGGRLRIGSENFNAEPFRNGYSGVADADARLNAILGLPGKGRDQLPVTGLSKLETSMDHRPSLEGRRQWSISDRGVSTHRGPMTKREIARVRALLLSSGIKAKEIARRAAEVQDLTHPKQVRFAEIVALSKDRVGPTPKSQEHIIAAGILSNDIHLSTRVWQSTAENFSEKTVHDLLSQVGTLQARVVDNLTPMARKSADEADEVSKDLVTSHTLDVKRLTDRMDTMLRRRRRRFRWLRRGGWVLLEWALVGIMWYVWFMVMLARIVLGVFGAGFGFVRWLFWL</sequence>
<gene>
    <name evidence="3" type="ORF">PVAG01_09810</name>
</gene>
<feature type="compositionally biased region" description="Polar residues" evidence="1">
    <location>
        <begin position="30"/>
        <end position="50"/>
    </location>
</feature>
<evidence type="ECO:0000313" key="4">
    <source>
        <dbReference type="Proteomes" id="UP001629113"/>
    </source>
</evidence>
<feature type="region of interest" description="Disordered" evidence="1">
    <location>
        <begin position="711"/>
        <end position="810"/>
    </location>
</feature>
<feature type="region of interest" description="Disordered" evidence="1">
    <location>
        <begin position="417"/>
        <end position="449"/>
    </location>
</feature>
<accession>A0ABR4P476</accession>
<feature type="compositionally biased region" description="Basic and acidic residues" evidence="1">
    <location>
        <begin position="741"/>
        <end position="751"/>
    </location>
</feature>
<feature type="transmembrane region" description="Helical" evidence="2">
    <location>
        <begin position="1191"/>
        <end position="1211"/>
    </location>
</feature>
<keyword evidence="4" id="KW-1185">Reference proteome</keyword>
<dbReference type="PANTHER" id="PTHR38426">
    <property type="entry name" value="MAINTENANCE OF TELOMERE CAPPING PROTEIN 4"/>
    <property type="match status" value="1"/>
</dbReference>
<keyword evidence="2" id="KW-0472">Membrane</keyword>
<feature type="transmembrane region" description="Helical" evidence="2">
    <location>
        <begin position="1217"/>
        <end position="1236"/>
    </location>
</feature>
<comment type="caution">
    <text evidence="3">The sequence shown here is derived from an EMBL/GenBank/DDBJ whole genome shotgun (WGS) entry which is preliminary data.</text>
</comment>
<evidence type="ECO:0000256" key="1">
    <source>
        <dbReference type="SAM" id="MobiDB-lite"/>
    </source>
</evidence>
<feature type="region of interest" description="Disordered" evidence="1">
    <location>
        <begin position="323"/>
        <end position="343"/>
    </location>
</feature>
<feature type="region of interest" description="Disordered" evidence="1">
    <location>
        <begin position="479"/>
        <end position="596"/>
    </location>
</feature>